<evidence type="ECO:0000256" key="1">
    <source>
        <dbReference type="SAM" id="MobiDB-lite"/>
    </source>
</evidence>
<protein>
    <submittedName>
        <fullName evidence="2">Uncharacterized protein</fullName>
    </submittedName>
</protein>
<name>A0AAV9UX37_9PEZI</name>
<feature type="region of interest" description="Disordered" evidence="1">
    <location>
        <begin position="296"/>
        <end position="324"/>
    </location>
</feature>
<dbReference type="AlphaFoldDB" id="A0AAV9UX37"/>
<evidence type="ECO:0000313" key="3">
    <source>
        <dbReference type="Proteomes" id="UP001375240"/>
    </source>
</evidence>
<feature type="compositionally biased region" description="Gly residues" evidence="1">
    <location>
        <begin position="315"/>
        <end position="324"/>
    </location>
</feature>
<evidence type="ECO:0000313" key="2">
    <source>
        <dbReference type="EMBL" id="KAK6349424.1"/>
    </source>
</evidence>
<keyword evidence="3" id="KW-1185">Reference proteome</keyword>
<dbReference type="EMBL" id="JAVHNQ010000004">
    <property type="protein sequence ID" value="KAK6349424.1"/>
    <property type="molecule type" value="Genomic_DNA"/>
</dbReference>
<dbReference type="Proteomes" id="UP001375240">
    <property type="component" value="Unassembled WGS sequence"/>
</dbReference>
<reference evidence="2 3" key="1">
    <citation type="submission" date="2019-10" db="EMBL/GenBank/DDBJ databases">
        <authorList>
            <person name="Palmer J.M."/>
        </authorList>
    </citation>
    <scope>NUCLEOTIDE SEQUENCE [LARGE SCALE GENOMIC DNA]</scope>
    <source>
        <strain evidence="2 3">TWF696</strain>
    </source>
</reference>
<accession>A0AAV9UX37</accession>
<organism evidence="2 3">
    <name type="scientific">Orbilia brochopaga</name>
    <dbReference type="NCBI Taxonomy" id="3140254"/>
    <lineage>
        <taxon>Eukaryota</taxon>
        <taxon>Fungi</taxon>
        <taxon>Dikarya</taxon>
        <taxon>Ascomycota</taxon>
        <taxon>Pezizomycotina</taxon>
        <taxon>Orbiliomycetes</taxon>
        <taxon>Orbiliales</taxon>
        <taxon>Orbiliaceae</taxon>
        <taxon>Orbilia</taxon>
    </lineage>
</organism>
<comment type="caution">
    <text evidence="2">The sequence shown here is derived from an EMBL/GenBank/DDBJ whole genome shotgun (WGS) entry which is preliminary data.</text>
</comment>
<proteinExistence type="predicted"/>
<sequence length="324" mass="36453">MNRMYVNRMNVGAGYQTASIPLPAWEQFYTREYDHVKTFAGAIEELDYFQLPWNKPSCPSSDEALKEGAENHIGPLINRIFQARVGLSAKILKQDPKAFEEPDPDESYISDYFTDDTYEDRSLFKKVLAVEQLADRELNSVQAFLADTNDLARLRYPDLEDRDKNIRSLALGINDAHVDGLAAVTYIVGARANLEQRFENIMKLLQDTIVRYKVELSANEIMDVGRLRTWFPDVYGEQWPDAIMKLIRWSECWLSGLEPAFRALQEIGPVPDPQSVKQKSRWGPLGRAAQRLRKSFSGILPGLGGEPKGKDGPDDGPGGGGQAV</sequence>
<gene>
    <name evidence="2" type="ORF">TWF696_005708</name>
</gene>